<dbReference type="Gene3D" id="1.10.1740.10">
    <property type="match status" value="1"/>
</dbReference>
<keyword evidence="2" id="KW-0805">Transcription regulation</keyword>
<protein>
    <submittedName>
        <fullName evidence="8">RNA polymerase sigma factor</fullName>
    </submittedName>
</protein>
<comment type="similarity">
    <text evidence="1">Belongs to the sigma-70 factor family. ECF subfamily.</text>
</comment>
<dbReference type="PANTHER" id="PTHR43133">
    <property type="entry name" value="RNA POLYMERASE ECF-TYPE SIGMA FACTO"/>
    <property type="match status" value="1"/>
</dbReference>
<dbReference type="InterPro" id="IPR007627">
    <property type="entry name" value="RNA_pol_sigma70_r2"/>
</dbReference>
<dbReference type="EMBL" id="SDIK01000042">
    <property type="protein sequence ID" value="TXJ62120.1"/>
    <property type="molecule type" value="Genomic_DNA"/>
</dbReference>
<accession>A0A5C8GJV5</accession>
<feature type="domain" description="RNA polymerase sigma factor 70 region 4 type 2" evidence="7">
    <location>
        <begin position="105"/>
        <end position="157"/>
    </location>
</feature>
<evidence type="ECO:0000256" key="3">
    <source>
        <dbReference type="ARBA" id="ARBA00023082"/>
    </source>
</evidence>
<dbReference type="InterPro" id="IPR036388">
    <property type="entry name" value="WH-like_DNA-bd_sf"/>
</dbReference>
<evidence type="ECO:0000313" key="9">
    <source>
        <dbReference type="Proteomes" id="UP000321612"/>
    </source>
</evidence>
<dbReference type="InterPro" id="IPR014284">
    <property type="entry name" value="RNA_pol_sigma-70_dom"/>
</dbReference>
<dbReference type="InterPro" id="IPR013324">
    <property type="entry name" value="RNA_pol_sigma_r3/r4-like"/>
</dbReference>
<dbReference type="SUPFAM" id="SSF88946">
    <property type="entry name" value="Sigma2 domain of RNA polymerase sigma factors"/>
    <property type="match status" value="1"/>
</dbReference>
<name>A0A5C8GJV5_9BACT</name>
<dbReference type="RefSeq" id="WP_147785587.1">
    <property type="nucleotide sequence ID" value="NZ_SDIK01000042.1"/>
</dbReference>
<dbReference type="InterPro" id="IPR013325">
    <property type="entry name" value="RNA_pol_sigma_r2"/>
</dbReference>
<dbReference type="OrthoDB" id="795989at2"/>
<dbReference type="SUPFAM" id="SSF88659">
    <property type="entry name" value="Sigma3 and sigma4 domains of RNA polymerase sigma factors"/>
    <property type="match status" value="1"/>
</dbReference>
<evidence type="ECO:0000256" key="2">
    <source>
        <dbReference type="ARBA" id="ARBA00023015"/>
    </source>
</evidence>
<keyword evidence="3" id="KW-0731">Sigma factor</keyword>
<evidence type="ECO:0000259" key="7">
    <source>
        <dbReference type="Pfam" id="PF08281"/>
    </source>
</evidence>
<dbReference type="InterPro" id="IPR013249">
    <property type="entry name" value="RNA_pol_sigma70_r4_t2"/>
</dbReference>
<dbReference type="Proteomes" id="UP000321612">
    <property type="component" value="Unassembled WGS sequence"/>
</dbReference>
<evidence type="ECO:0000256" key="4">
    <source>
        <dbReference type="ARBA" id="ARBA00023125"/>
    </source>
</evidence>
<dbReference type="Pfam" id="PF08281">
    <property type="entry name" value="Sigma70_r4_2"/>
    <property type="match status" value="1"/>
</dbReference>
<dbReference type="Gene3D" id="1.10.10.10">
    <property type="entry name" value="Winged helix-like DNA-binding domain superfamily/Winged helix DNA-binding domain"/>
    <property type="match status" value="1"/>
</dbReference>
<evidence type="ECO:0000259" key="6">
    <source>
        <dbReference type="Pfam" id="PF04542"/>
    </source>
</evidence>
<evidence type="ECO:0000313" key="8">
    <source>
        <dbReference type="EMBL" id="TXJ62120.1"/>
    </source>
</evidence>
<dbReference type="GO" id="GO:0006352">
    <property type="term" value="P:DNA-templated transcription initiation"/>
    <property type="evidence" value="ECO:0007669"/>
    <property type="project" value="InterPro"/>
</dbReference>
<dbReference type="GO" id="GO:0016987">
    <property type="term" value="F:sigma factor activity"/>
    <property type="evidence" value="ECO:0007669"/>
    <property type="project" value="UniProtKB-KW"/>
</dbReference>
<dbReference type="PANTHER" id="PTHR43133:SF8">
    <property type="entry name" value="RNA POLYMERASE SIGMA FACTOR HI_1459-RELATED"/>
    <property type="match status" value="1"/>
</dbReference>
<keyword evidence="4" id="KW-0238">DNA-binding</keyword>
<dbReference type="Pfam" id="PF04542">
    <property type="entry name" value="Sigma70_r2"/>
    <property type="match status" value="1"/>
</dbReference>
<dbReference type="CDD" id="cd06171">
    <property type="entry name" value="Sigma70_r4"/>
    <property type="match status" value="1"/>
</dbReference>
<gene>
    <name evidence="8" type="ORF">ETF27_06030</name>
</gene>
<comment type="caution">
    <text evidence="8">The sequence shown here is derived from an EMBL/GenBank/DDBJ whole genome shotgun (WGS) entry which is preliminary data.</text>
</comment>
<dbReference type="GO" id="GO:0003677">
    <property type="term" value="F:DNA binding"/>
    <property type="evidence" value="ECO:0007669"/>
    <property type="project" value="UniProtKB-KW"/>
</dbReference>
<dbReference type="NCBIfam" id="TIGR02937">
    <property type="entry name" value="sigma70-ECF"/>
    <property type="match status" value="1"/>
</dbReference>
<organism evidence="8 9">
    <name type="scientific">Prevotella brunnea</name>
    <dbReference type="NCBI Taxonomy" id="2508867"/>
    <lineage>
        <taxon>Bacteria</taxon>
        <taxon>Pseudomonadati</taxon>
        <taxon>Bacteroidota</taxon>
        <taxon>Bacteroidia</taxon>
        <taxon>Bacteroidales</taxon>
        <taxon>Prevotellaceae</taxon>
        <taxon>Prevotella</taxon>
    </lineage>
</organism>
<keyword evidence="9" id="KW-1185">Reference proteome</keyword>
<dbReference type="AlphaFoldDB" id="A0A5C8GJV5"/>
<evidence type="ECO:0000256" key="1">
    <source>
        <dbReference type="ARBA" id="ARBA00010641"/>
    </source>
</evidence>
<proteinExistence type="inferred from homology"/>
<dbReference type="InterPro" id="IPR039425">
    <property type="entry name" value="RNA_pol_sigma-70-like"/>
</dbReference>
<sequence length="166" mass="19539">MNASQFKSLFLPCHRKLYAVAWRLTGNGKWAEDLVQDTYLRLWTKRDTLHGIDNAEAYSVTVLRRAFYDVQRAKHIETVGKDIAEMQIKEHVDMARQLETIDECERIKQMITRLPDPQGKIMLMRDVEEMPYNEISQATGLSETNVRTILSRARKQIREQIKEMKR</sequence>
<reference evidence="9" key="1">
    <citation type="submission" date="2019-05" db="EMBL/GenBank/DDBJ databases">
        <title>Prevotella brunnea sp. nov., isolated from a wound of a patient.</title>
        <authorList>
            <person name="Buhl M."/>
        </authorList>
    </citation>
    <scope>NUCLEOTIDE SEQUENCE [LARGE SCALE GENOMIC DNA]</scope>
    <source>
        <strain evidence="9">A2672</strain>
    </source>
</reference>
<evidence type="ECO:0000256" key="5">
    <source>
        <dbReference type="ARBA" id="ARBA00023163"/>
    </source>
</evidence>
<feature type="domain" description="RNA polymerase sigma-70 region 2" evidence="6">
    <location>
        <begin position="11"/>
        <end position="73"/>
    </location>
</feature>
<keyword evidence="5" id="KW-0804">Transcription</keyword>